<dbReference type="InterPro" id="IPR001005">
    <property type="entry name" value="SANT/Myb"/>
</dbReference>
<feature type="domain" description="Myb-like" evidence="4">
    <location>
        <begin position="254"/>
        <end position="309"/>
    </location>
</feature>
<comment type="subcellular location">
    <subcellularLocation>
        <location evidence="1">Nucleus</location>
    </subcellularLocation>
</comment>
<keyword evidence="2" id="KW-0539">Nucleus</keyword>
<keyword evidence="7" id="KW-1185">Reference proteome</keyword>
<dbReference type="PROSITE" id="PS50090">
    <property type="entry name" value="MYB_LIKE"/>
    <property type="match status" value="1"/>
</dbReference>
<dbReference type="InterPro" id="IPR009057">
    <property type="entry name" value="Homeodomain-like_sf"/>
</dbReference>
<name>A0AAV5LV44_9ROSI</name>
<evidence type="ECO:0000256" key="3">
    <source>
        <dbReference type="SAM" id="MobiDB-lite"/>
    </source>
</evidence>
<dbReference type="PROSITE" id="PS51294">
    <property type="entry name" value="HTH_MYB"/>
    <property type="match status" value="1"/>
</dbReference>
<feature type="compositionally biased region" description="Low complexity" evidence="3">
    <location>
        <begin position="65"/>
        <end position="88"/>
    </location>
</feature>
<dbReference type="PANTHER" id="PTHR47122:SF5">
    <property type="entry name" value="TRF-LIKE 8"/>
    <property type="match status" value="1"/>
</dbReference>
<evidence type="ECO:0000259" key="4">
    <source>
        <dbReference type="PROSITE" id="PS50090"/>
    </source>
</evidence>
<evidence type="ECO:0000256" key="2">
    <source>
        <dbReference type="ARBA" id="ARBA00023242"/>
    </source>
</evidence>
<comment type="caution">
    <text evidence="6">The sequence shown here is derived from an EMBL/GenBank/DDBJ whole genome shotgun (WGS) entry which is preliminary data.</text>
</comment>
<dbReference type="EMBL" id="BPVZ01000145">
    <property type="protein sequence ID" value="GKV40964.1"/>
    <property type="molecule type" value="Genomic_DNA"/>
</dbReference>
<dbReference type="Gene3D" id="1.10.246.220">
    <property type="match status" value="1"/>
</dbReference>
<gene>
    <name evidence="6" type="ORF">SLEP1_g48548</name>
</gene>
<dbReference type="Pfam" id="PF00249">
    <property type="entry name" value="Myb_DNA-binding"/>
    <property type="match status" value="1"/>
</dbReference>
<reference evidence="6 7" key="1">
    <citation type="journal article" date="2021" name="Commun. Biol.">
        <title>The genome of Shorea leprosula (Dipterocarpaceae) highlights the ecological relevance of drought in aseasonal tropical rainforests.</title>
        <authorList>
            <person name="Ng K.K.S."/>
            <person name="Kobayashi M.J."/>
            <person name="Fawcett J.A."/>
            <person name="Hatakeyama M."/>
            <person name="Paape T."/>
            <person name="Ng C.H."/>
            <person name="Ang C.C."/>
            <person name="Tnah L.H."/>
            <person name="Lee C.T."/>
            <person name="Nishiyama T."/>
            <person name="Sese J."/>
            <person name="O'Brien M.J."/>
            <person name="Copetti D."/>
            <person name="Mohd Noor M.I."/>
            <person name="Ong R.C."/>
            <person name="Putra M."/>
            <person name="Sireger I.Z."/>
            <person name="Indrioko S."/>
            <person name="Kosugi Y."/>
            <person name="Izuno A."/>
            <person name="Isagi Y."/>
            <person name="Lee S.L."/>
            <person name="Shimizu K.K."/>
        </authorList>
    </citation>
    <scope>NUCLEOTIDE SEQUENCE [LARGE SCALE GENOMIC DNA]</scope>
    <source>
        <strain evidence="6">214</strain>
    </source>
</reference>
<sequence length="388" mass="43722">MQGGADVKLEVLDGWLDEVDEVDDIHAAQALSCTYDEDFLLDVEIPEKLFELDYGRHKGRNIGNSSTESLSPGFSGSSNSTGGISESPIGTVQESDCKNGLLGKSVHFECGYEAPVTNETHPTADNLHNRHESLDDDDDDDEKPLVSLILSNKKAKGSTRLAKGGMLLRQKRLRKPTQRYIDESSRISSAAPRGKRLKVQHDNELPEVPSETRSLRGSSKKVVPRLELHSDDDLTASDYEDDKKTTKRSKLIGDRRKHQRMWTLEEVVKLVDGISQYGVGKWTAIKRLLFSSSTYRTPIDLRDKWRNLVKSSCGHKQKRKEVEHNLKQTARPLPKTVRRRVCELATIHQYPKINSPKIDHVTPAKHPARAKVAQLSLREKNVHRKNST</sequence>
<dbReference type="SUPFAM" id="SSF46689">
    <property type="entry name" value="Homeodomain-like"/>
    <property type="match status" value="1"/>
</dbReference>
<evidence type="ECO:0000313" key="7">
    <source>
        <dbReference type="Proteomes" id="UP001054252"/>
    </source>
</evidence>
<proteinExistence type="predicted"/>
<dbReference type="CDD" id="cd11660">
    <property type="entry name" value="SANT_TRF"/>
    <property type="match status" value="1"/>
</dbReference>
<dbReference type="AlphaFoldDB" id="A0AAV5LV44"/>
<dbReference type="GO" id="GO:0005634">
    <property type="term" value="C:nucleus"/>
    <property type="evidence" value="ECO:0007669"/>
    <property type="project" value="UniProtKB-SubCell"/>
</dbReference>
<evidence type="ECO:0000256" key="1">
    <source>
        <dbReference type="ARBA" id="ARBA00004123"/>
    </source>
</evidence>
<dbReference type="SMART" id="SM00717">
    <property type="entry name" value="SANT"/>
    <property type="match status" value="1"/>
</dbReference>
<dbReference type="InterPro" id="IPR017930">
    <property type="entry name" value="Myb_dom"/>
</dbReference>
<feature type="domain" description="HTH myb-type" evidence="5">
    <location>
        <begin position="254"/>
        <end position="313"/>
    </location>
</feature>
<dbReference type="Proteomes" id="UP001054252">
    <property type="component" value="Unassembled WGS sequence"/>
</dbReference>
<feature type="region of interest" description="Disordered" evidence="3">
    <location>
        <begin position="161"/>
        <end position="255"/>
    </location>
</feature>
<evidence type="ECO:0000313" key="6">
    <source>
        <dbReference type="EMBL" id="GKV40964.1"/>
    </source>
</evidence>
<feature type="region of interest" description="Disordered" evidence="3">
    <location>
        <begin position="62"/>
        <end position="91"/>
    </location>
</feature>
<dbReference type="PANTHER" id="PTHR47122">
    <property type="entry name" value="MYB-LIKE DNA-BINDING DOMAIN CONTAINING PROTEIN, EXPRESSED"/>
    <property type="match status" value="1"/>
</dbReference>
<evidence type="ECO:0000259" key="5">
    <source>
        <dbReference type="PROSITE" id="PS51294"/>
    </source>
</evidence>
<protein>
    <submittedName>
        <fullName evidence="6">Uncharacterized protein</fullName>
    </submittedName>
</protein>
<organism evidence="6 7">
    <name type="scientific">Rubroshorea leprosula</name>
    <dbReference type="NCBI Taxonomy" id="152421"/>
    <lineage>
        <taxon>Eukaryota</taxon>
        <taxon>Viridiplantae</taxon>
        <taxon>Streptophyta</taxon>
        <taxon>Embryophyta</taxon>
        <taxon>Tracheophyta</taxon>
        <taxon>Spermatophyta</taxon>
        <taxon>Magnoliopsida</taxon>
        <taxon>eudicotyledons</taxon>
        <taxon>Gunneridae</taxon>
        <taxon>Pentapetalae</taxon>
        <taxon>rosids</taxon>
        <taxon>malvids</taxon>
        <taxon>Malvales</taxon>
        <taxon>Dipterocarpaceae</taxon>
        <taxon>Rubroshorea</taxon>
    </lineage>
</organism>
<feature type="region of interest" description="Disordered" evidence="3">
    <location>
        <begin position="117"/>
        <end position="141"/>
    </location>
</feature>
<feature type="compositionally biased region" description="Basic residues" evidence="3">
    <location>
        <begin position="245"/>
        <end position="255"/>
    </location>
</feature>
<accession>A0AAV5LV44</accession>